<evidence type="ECO:0000256" key="2">
    <source>
        <dbReference type="ARBA" id="ARBA00007399"/>
    </source>
</evidence>
<dbReference type="PRINTS" id="PR00969">
    <property type="entry name" value="CHAPERONPILI"/>
</dbReference>
<dbReference type="InterPro" id="IPR001829">
    <property type="entry name" value="Pili_assmbl_chaperone_bac"/>
</dbReference>
<feature type="domain" description="Pili assembly chaperone N-terminal" evidence="8">
    <location>
        <begin position="30"/>
        <end position="148"/>
    </location>
</feature>
<comment type="similarity">
    <text evidence="2">Belongs to the periplasmic pilus chaperone family.</text>
</comment>
<dbReference type="InterPro" id="IPR036316">
    <property type="entry name" value="Pili_assmbl_chap_C_dom_sf"/>
</dbReference>
<keyword evidence="6" id="KW-0143">Chaperone</keyword>
<name>A0A097R3Y2_HAFAL</name>
<sequence length="232" mass="24807">MKYNKVNVLSGLFLASAISLCCASTATAGGISLGATRIIYPLNASQTSLPITNGDKDKVFLIQSWVSTPDDKKSADFVVTPPIFVIQPQKENTIRIMYVGKNPLPTDRESLYYLNSKAIPSGKSEPGQNTLQIATETTIKLFVRPSDLPIQSINAPQTLRCKLDGGTVKVNNPSPYYVTLVNFTAGGKDLPNTMVAPKSEASIPLSGGPGGTIKFKTVNDYGSKTDEQTCSA</sequence>
<feature type="chain" id="PRO_5001937230" description="Fimbrial chaperone protein" evidence="7">
    <location>
        <begin position="29"/>
        <end position="232"/>
    </location>
</feature>
<dbReference type="GO" id="GO:0071555">
    <property type="term" value="P:cell wall organization"/>
    <property type="evidence" value="ECO:0007669"/>
    <property type="project" value="InterPro"/>
</dbReference>
<feature type="signal peptide" evidence="7">
    <location>
        <begin position="1"/>
        <end position="28"/>
    </location>
</feature>
<dbReference type="RefSeq" id="WP_025798076.1">
    <property type="nucleotide sequence ID" value="NZ_CP009706.1"/>
</dbReference>
<dbReference type="SUPFAM" id="SSF49354">
    <property type="entry name" value="PapD-like"/>
    <property type="match status" value="1"/>
</dbReference>
<dbReference type="InterPro" id="IPR050643">
    <property type="entry name" value="Periplasmic_pilus_chap"/>
</dbReference>
<dbReference type="PANTHER" id="PTHR30251:SF0">
    <property type="entry name" value="FIMBRIAL CHAPERONE PROTEIN ELFD-RELATED"/>
    <property type="match status" value="1"/>
</dbReference>
<keyword evidence="11" id="KW-1185">Reference proteome</keyword>
<dbReference type="KEGG" id="hav:AT03_14230"/>
<dbReference type="GO" id="GO:0030288">
    <property type="term" value="C:outer membrane-bounded periplasmic space"/>
    <property type="evidence" value="ECO:0007669"/>
    <property type="project" value="InterPro"/>
</dbReference>
<keyword evidence="4 7" id="KW-0732">Signal</keyword>
<dbReference type="Proteomes" id="UP000029986">
    <property type="component" value="Chromosome"/>
</dbReference>
<dbReference type="FunFam" id="2.60.40.10:FF:000458">
    <property type="entry name" value="Molecular chaperone FimC"/>
    <property type="match status" value="1"/>
</dbReference>
<dbReference type="EMBL" id="CP009706">
    <property type="protein sequence ID" value="AIU73431.1"/>
    <property type="molecule type" value="Genomic_DNA"/>
</dbReference>
<dbReference type="Pfam" id="PF00345">
    <property type="entry name" value="PapD_N"/>
    <property type="match status" value="1"/>
</dbReference>
<evidence type="ECO:0000313" key="10">
    <source>
        <dbReference type="EMBL" id="AIU73431.1"/>
    </source>
</evidence>
<keyword evidence="3" id="KW-1029">Fimbrium biogenesis</keyword>
<dbReference type="HOGENOM" id="CLU_070768_2_1_6"/>
<dbReference type="InterPro" id="IPR016147">
    <property type="entry name" value="Pili_assmbl_chaperone_N"/>
</dbReference>
<dbReference type="eggNOG" id="COG3121">
    <property type="taxonomic scope" value="Bacteria"/>
</dbReference>
<evidence type="ECO:0000256" key="1">
    <source>
        <dbReference type="ARBA" id="ARBA00004418"/>
    </source>
</evidence>
<feature type="domain" description="Pili assembly chaperone C-terminal" evidence="9">
    <location>
        <begin position="170"/>
        <end position="224"/>
    </location>
</feature>
<dbReference type="InterPro" id="IPR016148">
    <property type="entry name" value="Pili_assmbl_chaperone_C"/>
</dbReference>
<dbReference type="PANTHER" id="PTHR30251">
    <property type="entry name" value="PILUS ASSEMBLY CHAPERONE"/>
    <property type="match status" value="1"/>
</dbReference>
<keyword evidence="5" id="KW-0574">Periplasm</keyword>
<proteinExistence type="inferred from homology"/>
<evidence type="ECO:0000256" key="7">
    <source>
        <dbReference type="SAM" id="SignalP"/>
    </source>
</evidence>
<dbReference type="InterPro" id="IPR013783">
    <property type="entry name" value="Ig-like_fold"/>
</dbReference>
<reference evidence="10 11" key="1">
    <citation type="journal article" date="2014" name="Gut Pathog.">
        <title>Gene clusters of Hafnia alvei strain FB1 important in survival and pathogenesis: a draft genome perspective.</title>
        <authorList>
            <person name="Tan J.Y."/>
            <person name="Yin W.F."/>
            <person name="Chan K.G."/>
        </authorList>
    </citation>
    <scope>NUCLEOTIDE SEQUENCE [LARGE SCALE GENOMIC DNA]</scope>
    <source>
        <strain evidence="10 11">FB1</strain>
    </source>
</reference>
<protein>
    <recommendedName>
        <fullName evidence="12">Fimbrial chaperone protein</fullName>
    </recommendedName>
</protein>
<evidence type="ECO:0000313" key="11">
    <source>
        <dbReference type="Proteomes" id="UP000029986"/>
    </source>
</evidence>
<dbReference type="InterPro" id="IPR008962">
    <property type="entry name" value="PapD-like_sf"/>
</dbReference>
<gene>
    <name evidence="10" type="ORF">AT03_14230</name>
</gene>
<evidence type="ECO:0000256" key="3">
    <source>
        <dbReference type="ARBA" id="ARBA00022558"/>
    </source>
</evidence>
<accession>A0A097R3Y2</accession>
<dbReference type="OrthoDB" id="9131059at2"/>
<comment type="subcellular location">
    <subcellularLocation>
        <location evidence="1">Periplasm</location>
    </subcellularLocation>
</comment>
<evidence type="ECO:0000256" key="4">
    <source>
        <dbReference type="ARBA" id="ARBA00022729"/>
    </source>
</evidence>
<dbReference type="Gene3D" id="2.60.40.10">
    <property type="entry name" value="Immunoglobulins"/>
    <property type="match status" value="2"/>
</dbReference>
<dbReference type="PATRIC" id="fig|1453496.5.peg.2904"/>
<evidence type="ECO:0000259" key="8">
    <source>
        <dbReference type="Pfam" id="PF00345"/>
    </source>
</evidence>
<evidence type="ECO:0000256" key="5">
    <source>
        <dbReference type="ARBA" id="ARBA00022764"/>
    </source>
</evidence>
<dbReference type="Pfam" id="PF02753">
    <property type="entry name" value="PapD_C"/>
    <property type="match status" value="1"/>
</dbReference>
<organism evidence="10 11">
    <name type="scientific">Hafnia alvei FB1</name>
    <dbReference type="NCBI Taxonomy" id="1453496"/>
    <lineage>
        <taxon>Bacteria</taxon>
        <taxon>Pseudomonadati</taxon>
        <taxon>Pseudomonadota</taxon>
        <taxon>Gammaproteobacteria</taxon>
        <taxon>Enterobacterales</taxon>
        <taxon>Hafniaceae</taxon>
        <taxon>Hafnia</taxon>
    </lineage>
</organism>
<dbReference type="SUPFAM" id="SSF49584">
    <property type="entry name" value="Periplasmic chaperone C-domain"/>
    <property type="match status" value="1"/>
</dbReference>
<evidence type="ECO:0000256" key="6">
    <source>
        <dbReference type="ARBA" id="ARBA00023186"/>
    </source>
</evidence>
<dbReference type="AlphaFoldDB" id="A0A097R3Y2"/>
<evidence type="ECO:0008006" key="12">
    <source>
        <dbReference type="Google" id="ProtNLM"/>
    </source>
</evidence>
<evidence type="ECO:0000259" key="9">
    <source>
        <dbReference type="Pfam" id="PF02753"/>
    </source>
</evidence>